<evidence type="ECO:0000313" key="2">
    <source>
        <dbReference type="EMBL" id="PLV16703.1"/>
    </source>
</evidence>
<accession>A0ABX4U6F8</accession>
<gene>
    <name evidence="2" type="ORF">CXG47_00700</name>
</gene>
<evidence type="ECO:0000313" key="3">
    <source>
        <dbReference type="Proteomes" id="UP000234744"/>
    </source>
</evidence>
<feature type="compositionally biased region" description="Polar residues" evidence="1">
    <location>
        <begin position="64"/>
        <end position="73"/>
    </location>
</feature>
<feature type="region of interest" description="Disordered" evidence="1">
    <location>
        <begin position="58"/>
        <end position="110"/>
    </location>
</feature>
<dbReference type="Proteomes" id="UP000234744">
    <property type="component" value="Unassembled WGS sequence"/>
</dbReference>
<organism evidence="2 3">
    <name type="scientific">Pseudomonas plecoglossicida</name>
    <dbReference type="NCBI Taxonomy" id="70775"/>
    <lineage>
        <taxon>Bacteria</taxon>
        <taxon>Pseudomonadati</taxon>
        <taxon>Pseudomonadota</taxon>
        <taxon>Gammaproteobacteria</taxon>
        <taxon>Pseudomonadales</taxon>
        <taxon>Pseudomonadaceae</taxon>
        <taxon>Pseudomonas</taxon>
    </lineage>
</organism>
<keyword evidence="3" id="KW-1185">Reference proteome</keyword>
<proteinExistence type="predicted"/>
<protein>
    <submittedName>
        <fullName evidence="2">Uncharacterized protein</fullName>
    </submittedName>
</protein>
<comment type="caution">
    <text evidence="2">The sequence shown here is derived from an EMBL/GenBank/DDBJ whole genome shotgun (WGS) entry which is preliminary data.</text>
</comment>
<dbReference type="EMBL" id="PJCJ01000001">
    <property type="protein sequence ID" value="PLV16703.1"/>
    <property type="molecule type" value="Genomic_DNA"/>
</dbReference>
<name>A0ABX4U6F8_PSEDL</name>
<reference evidence="2 3" key="1">
    <citation type="submission" date="2017-12" db="EMBL/GenBank/DDBJ databases">
        <title>Detection of the carbapenemase gene blaVIM-5 in members of the Pseudomonas putida group isolated from polluted Nigerian wetlands.</title>
        <authorList>
            <person name="Adelowo O."/>
            <person name="Vollmers J."/>
            <person name="Maeusezahl I."/>
            <person name="Kaster A.-K."/>
            <person name="Mueller J.A."/>
        </authorList>
    </citation>
    <scope>NUCLEOTIDE SEQUENCE [LARGE SCALE GENOMIC DNA]</scope>
    <source>
        <strain evidence="2 3">MR69</strain>
    </source>
</reference>
<evidence type="ECO:0000256" key="1">
    <source>
        <dbReference type="SAM" id="MobiDB-lite"/>
    </source>
</evidence>
<sequence length="110" mass="11513">MGIGYDVAVPAAGDAVTLGLRWLFVGAALCRDRAAKRPQGFSNSAQIAGAALQPYRDTRPLLQDSAQQPQHFLSSPRIITRLPSPGKSASHVYPIETAAKETGDDPGAAG</sequence>